<dbReference type="Gene3D" id="3.10.620.30">
    <property type="match status" value="1"/>
</dbReference>
<dbReference type="Pfam" id="PF01841">
    <property type="entry name" value="Transglut_core"/>
    <property type="match status" value="1"/>
</dbReference>
<dbReference type="InterPro" id="IPR038765">
    <property type="entry name" value="Papain-like_cys_pep_sf"/>
</dbReference>
<name>A0A1I2MDP3_9CLOT</name>
<feature type="region of interest" description="Disordered" evidence="1">
    <location>
        <begin position="325"/>
        <end position="412"/>
    </location>
</feature>
<gene>
    <name evidence="3" type="ORF">SAMN04487885_1146</name>
</gene>
<evidence type="ECO:0000313" key="4">
    <source>
        <dbReference type="Proteomes" id="UP000182135"/>
    </source>
</evidence>
<feature type="compositionally biased region" description="Basic and acidic residues" evidence="1">
    <location>
        <begin position="325"/>
        <end position="408"/>
    </location>
</feature>
<evidence type="ECO:0000259" key="2">
    <source>
        <dbReference type="Pfam" id="PF01841"/>
    </source>
</evidence>
<dbReference type="OrthoDB" id="9788327at2"/>
<dbReference type="Proteomes" id="UP000182135">
    <property type="component" value="Unassembled WGS sequence"/>
</dbReference>
<sequence>MFKRKELIVLGILASTITIGAKMPTVAEAQGLTSVRSGIEAYYDENGGTPYSTAMDSLENEKAAQEAYTLIANNYSKINGRYSTINGEIRIPFSETIKQADAKVKKMKPSSYKTYLQLHVSLQKRIESNYKKMLQFNEKQRRNQTIKWDEFENTGKELVKIIEDFNALENSYQGNDDSKFAFAKEKLNNLTGILSSMGKYASKDNKSTELVEGEEISYIPDYNGKGNSYLPTSNNQIKKLVREKLSTSGELKLRLSGEYIKGSYMLTQYGFSDVDGNLLTDTVSNAIREAYKNAIITKISYNYMTNEYGQIEAIEINLSSNAYKEKSGESDKKAAEEAARLKAEEEKRAAEEEAARLKAEEEKRASEEEAARLKAEEEKRAAEEEAARLKAEEEKKAEEETAKPKEEENNSEEINILSDDAYRKEARDIYRLISSNYSNLNGRYSTLRGEIRVPLTEVIKQADGAVNKLNSSSYKTYLEEHIALQKRIEENYKKILQFNEKKRDNQAIKWDEFESTVRDLSKILSDFKALEDKYKGNNEFKFAFAEERLNNLSNILSSMEGYAAKDNKAKELVEGEEISYVPSYNGKGNSYLPISNNQIKKLVRKKISSSGEMKLKISGDFIKENFVRTSSGLADINGNLLTDIVMKAIKGTYKDGIVKQTSYSYMMDAYGRIESIEVTLTSRVTEAQQKEIDKKIIEIINSKEYKEKQNIKDKVQYIHDWLVQNMEYSFGVNSAGEEASSSNTSTGLNSAGADVHSPYSVLKNGKGVCQAYATFFVRAIELMKEVGKEDISVKYITGTAGSRRSYGSHAWTSVTVDNVEYFIDPTFDDPTYVTPNNGDYTSYRKRIIRDYFWKTAEEFARIDRERGTFHIGEN</sequence>
<reference evidence="3 4" key="1">
    <citation type="submission" date="2016-10" db="EMBL/GenBank/DDBJ databases">
        <authorList>
            <person name="de Groot N.N."/>
        </authorList>
    </citation>
    <scope>NUCLEOTIDE SEQUENCE [LARGE SCALE GENOMIC DNA]</scope>
    <source>
        <strain evidence="3 4">NLAE-zl-G419</strain>
    </source>
</reference>
<organism evidence="3 4">
    <name type="scientific">Clostridium cadaveris</name>
    <dbReference type="NCBI Taxonomy" id="1529"/>
    <lineage>
        <taxon>Bacteria</taxon>
        <taxon>Bacillati</taxon>
        <taxon>Bacillota</taxon>
        <taxon>Clostridia</taxon>
        <taxon>Eubacteriales</taxon>
        <taxon>Clostridiaceae</taxon>
        <taxon>Clostridium</taxon>
    </lineage>
</organism>
<protein>
    <submittedName>
        <fullName evidence="3">Transglutaminase-like superfamily protein</fullName>
    </submittedName>
</protein>
<dbReference type="eggNOG" id="COG3064">
    <property type="taxonomic scope" value="Bacteria"/>
</dbReference>
<proteinExistence type="predicted"/>
<evidence type="ECO:0000313" key="3">
    <source>
        <dbReference type="EMBL" id="SFF88909.1"/>
    </source>
</evidence>
<accession>A0A1I2MDP3</accession>
<dbReference type="RefSeq" id="WP_074845718.1">
    <property type="nucleotide sequence ID" value="NZ_FOOE01000014.1"/>
</dbReference>
<keyword evidence="4" id="KW-1185">Reference proteome</keyword>
<dbReference type="InterPro" id="IPR002931">
    <property type="entry name" value="Transglutaminase-like"/>
</dbReference>
<dbReference type="EMBL" id="FOOE01000014">
    <property type="protein sequence ID" value="SFF88909.1"/>
    <property type="molecule type" value="Genomic_DNA"/>
</dbReference>
<dbReference type="STRING" id="1529.SAMN04487885_1146"/>
<feature type="domain" description="Transglutaminase-like" evidence="2">
    <location>
        <begin position="707"/>
        <end position="821"/>
    </location>
</feature>
<dbReference type="SUPFAM" id="SSF54001">
    <property type="entry name" value="Cysteine proteinases"/>
    <property type="match status" value="1"/>
</dbReference>
<dbReference type="eggNOG" id="COG5279">
    <property type="taxonomic scope" value="Bacteria"/>
</dbReference>
<evidence type="ECO:0000256" key="1">
    <source>
        <dbReference type="SAM" id="MobiDB-lite"/>
    </source>
</evidence>
<dbReference type="AlphaFoldDB" id="A0A1I2MDP3"/>